<evidence type="ECO:0000313" key="3">
    <source>
        <dbReference type="Proteomes" id="UP000238274"/>
    </source>
</evidence>
<keyword evidence="3" id="KW-1185">Reference proteome</keyword>
<feature type="region of interest" description="Disordered" evidence="1">
    <location>
        <begin position="152"/>
        <end position="187"/>
    </location>
</feature>
<feature type="compositionally biased region" description="Pro residues" evidence="1">
    <location>
        <begin position="423"/>
        <end position="432"/>
    </location>
</feature>
<feature type="region of interest" description="Disordered" evidence="1">
    <location>
        <begin position="104"/>
        <end position="133"/>
    </location>
</feature>
<proteinExistence type="predicted"/>
<accession>A0A2S4W9H8</accession>
<feature type="compositionally biased region" description="Polar residues" evidence="1">
    <location>
        <begin position="110"/>
        <end position="122"/>
    </location>
</feature>
<reference evidence="2 3" key="1">
    <citation type="submission" date="2017-12" db="EMBL/GenBank/DDBJ databases">
        <title>Gene loss provides genomic basis for host adaptation in cereal stripe rust fungi.</title>
        <authorList>
            <person name="Xia C."/>
        </authorList>
    </citation>
    <scope>NUCLEOTIDE SEQUENCE [LARGE SCALE GENOMIC DNA]</scope>
    <source>
        <strain evidence="2 3">93TX-2</strain>
    </source>
</reference>
<feature type="region of interest" description="Disordered" evidence="1">
    <location>
        <begin position="405"/>
        <end position="432"/>
    </location>
</feature>
<dbReference type="VEuPathDB" id="FungiDB:PSTT_01255"/>
<feature type="region of interest" description="Disordered" evidence="1">
    <location>
        <begin position="230"/>
        <end position="288"/>
    </location>
</feature>
<gene>
    <name evidence="2" type="ORF">PSHT_05827</name>
</gene>
<name>A0A2S4W9H8_9BASI</name>
<protein>
    <submittedName>
        <fullName evidence="2">Uncharacterized protein</fullName>
    </submittedName>
</protein>
<sequence length="476" mass="51000">ILACHQIEYQLCPPPDNIHRSHPPPLSIDESDALSLSWELESNPNSVRSEVQLGSDHTSSSFQSLDFMPGSFHTASSGFTTSSFHPHVSSIPLSPSAVDLSARSDHSITPVPSSHLRSSTARPESGHSFDLHHPTFIPGSAASTYSASQNFLRDWSPPQTPSALPESSIFQQAASPASDPSDVTVHRHPPQRLSVLRQGGTASVLDLASLVRSARDRAQQSQEFACSPNYYTTASSFDSPPVRPRLTDSLNEQRSVRKNSADTNVAPSSSQSRQYPGPDSLATPGNGILFDRGTALQLGHSADASTRLASVDTMSQADMVPSRNQQHIQPRLPPSLVSNQAIESVELRTINLESDVDGKKMDTRPPVAMHAMRSANGTQKRQPRRSKSQSGDFLGFWALGTGSQETTTFPQSPADTCGTNHPHPAPTHPCPTPLSSISTSISPSLCSSPPFNPLYACLVISPRACHATDVCGGSIE</sequence>
<reference evidence="3" key="3">
    <citation type="journal article" date="2018" name="Mol. Plant Microbe Interact.">
        <title>Genome sequence resources for the wheat stripe rust pathogen (Puccinia striiformis f. sp. tritici) and the barley stripe rust pathogen (Puccinia striiformis f. sp. hordei).</title>
        <authorList>
            <person name="Xia C."/>
            <person name="Wang M."/>
            <person name="Yin C."/>
            <person name="Cornejo O.E."/>
            <person name="Hulbert S.H."/>
            <person name="Chen X."/>
        </authorList>
    </citation>
    <scope>NUCLEOTIDE SEQUENCE [LARGE SCALE GENOMIC DNA]</scope>
    <source>
        <strain evidence="3">93TX-2</strain>
    </source>
</reference>
<feature type="compositionally biased region" description="Basic and acidic residues" evidence="1">
    <location>
        <begin position="124"/>
        <end position="133"/>
    </location>
</feature>
<organism evidence="2 3">
    <name type="scientific">Puccinia striiformis</name>
    <dbReference type="NCBI Taxonomy" id="27350"/>
    <lineage>
        <taxon>Eukaryota</taxon>
        <taxon>Fungi</taxon>
        <taxon>Dikarya</taxon>
        <taxon>Basidiomycota</taxon>
        <taxon>Pucciniomycotina</taxon>
        <taxon>Pucciniomycetes</taxon>
        <taxon>Pucciniales</taxon>
        <taxon>Pucciniaceae</taxon>
        <taxon>Puccinia</taxon>
    </lineage>
</organism>
<evidence type="ECO:0000256" key="1">
    <source>
        <dbReference type="SAM" id="MobiDB-lite"/>
    </source>
</evidence>
<evidence type="ECO:0000313" key="2">
    <source>
        <dbReference type="EMBL" id="POW18433.1"/>
    </source>
</evidence>
<comment type="caution">
    <text evidence="2">The sequence shown here is derived from an EMBL/GenBank/DDBJ whole genome shotgun (WGS) entry which is preliminary data.</text>
</comment>
<dbReference type="Proteomes" id="UP000238274">
    <property type="component" value="Unassembled WGS sequence"/>
</dbReference>
<reference evidence="3" key="2">
    <citation type="journal article" date="2018" name="BMC Genomics">
        <title>Genomic insights into host adaptation between the wheat stripe rust pathogen (Puccinia striiformis f. sp. tritici) and the barley stripe rust pathogen (Puccinia striiformis f. sp. hordei).</title>
        <authorList>
            <person name="Xia C."/>
            <person name="Wang M."/>
            <person name="Yin C."/>
            <person name="Cornejo O.E."/>
            <person name="Hulbert S.H."/>
            <person name="Chen X."/>
        </authorList>
    </citation>
    <scope>NUCLEOTIDE SEQUENCE [LARGE SCALE GENOMIC DNA]</scope>
    <source>
        <strain evidence="3">93TX-2</strain>
    </source>
</reference>
<dbReference type="EMBL" id="PKSM01000066">
    <property type="protein sequence ID" value="POW18433.1"/>
    <property type="molecule type" value="Genomic_DNA"/>
</dbReference>
<feature type="region of interest" description="Disordered" evidence="1">
    <location>
        <begin position="373"/>
        <end position="392"/>
    </location>
</feature>
<feature type="compositionally biased region" description="Polar residues" evidence="1">
    <location>
        <begin position="405"/>
        <end position="418"/>
    </location>
</feature>
<dbReference type="AlphaFoldDB" id="A0A2S4W9H8"/>
<feature type="non-terminal residue" evidence="2">
    <location>
        <position position="1"/>
    </location>
</feature>
<feature type="compositionally biased region" description="Polar residues" evidence="1">
    <location>
        <begin position="261"/>
        <end position="274"/>
    </location>
</feature>
<dbReference type="OrthoDB" id="2507525at2759"/>
<dbReference type="VEuPathDB" id="FungiDB:PSHT_05827"/>